<dbReference type="PANTHER" id="PTHR21256">
    <property type="entry name" value="HISTIDINOL DEHYDROGENASE HDH"/>
    <property type="match status" value="1"/>
</dbReference>
<dbReference type="InterPro" id="IPR012131">
    <property type="entry name" value="Hstdl_DH"/>
</dbReference>
<evidence type="ECO:0000256" key="5">
    <source>
        <dbReference type="RuleBase" id="RU004175"/>
    </source>
</evidence>
<dbReference type="Gene3D" id="3.40.50.1980">
    <property type="entry name" value="Nitrogenase molybdenum iron protein domain"/>
    <property type="match status" value="1"/>
</dbReference>
<dbReference type="GO" id="GO:0004399">
    <property type="term" value="F:histidinol dehydrogenase activity"/>
    <property type="evidence" value="ECO:0007669"/>
    <property type="project" value="TreeGrafter"/>
</dbReference>
<protein>
    <submittedName>
        <fullName evidence="6">Histidinol dehydrogenase</fullName>
    </submittedName>
</protein>
<keyword evidence="7" id="KW-1185">Reference proteome</keyword>
<dbReference type="STRING" id="930129.SAMN05216352_104253"/>
<organism evidence="6 7">
    <name type="scientific">Alteribacillus bidgolensis</name>
    <dbReference type="NCBI Taxonomy" id="930129"/>
    <lineage>
        <taxon>Bacteria</taxon>
        <taxon>Bacillati</taxon>
        <taxon>Bacillota</taxon>
        <taxon>Bacilli</taxon>
        <taxon>Bacillales</taxon>
        <taxon>Bacillaceae</taxon>
        <taxon>Alteribacillus</taxon>
    </lineage>
</organism>
<dbReference type="Proteomes" id="UP000199017">
    <property type="component" value="Unassembled WGS sequence"/>
</dbReference>
<keyword evidence="2" id="KW-0479">Metal-binding</keyword>
<dbReference type="EMBL" id="FNDU01000004">
    <property type="protein sequence ID" value="SDI05857.1"/>
    <property type="molecule type" value="Genomic_DNA"/>
</dbReference>
<dbReference type="Pfam" id="PF00815">
    <property type="entry name" value="Histidinol_dh"/>
    <property type="match status" value="1"/>
</dbReference>
<dbReference type="GO" id="GO:0046872">
    <property type="term" value="F:metal ion binding"/>
    <property type="evidence" value="ECO:0007669"/>
    <property type="project" value="UniProtKB-KW"/>
</dbReference>
<dbReference type="SUPFAM" id="SSF53720">
    <property type="entry name" value="ALDH-like"/>
    <property type="match status" value="1"/>
</dbReference>
<keyword evidence="4" id="KW-0560">Oxidoreductase</keyword>
<proteinExistence type="inferred from homology"/>
<dbReference type="PANTHER" id="PTHR21256:SF14">
    <property type="entry name" value="HISTIDINOL DEHYDROGENASE"/>
    <property type="match status" value="1"/>
</dbReference>
<evidence type="ECO:0000256" key="1">
    <source>
        <dbReference type="ARBA" id="ARBA00001947"/>
    </source>
</evidence>
<sequence length="111" mass="11570">MVASSHMSILTAKVAGVERIIACTPPSQGEIPAATVLAMHLAGTDEIYILGGVQAMTAMAVGTETIEPVDMMSGLATRSLQKQNVSCLAASVLIYLPAQPKRSLSLTNQQT</sequence>
<dbReference type="PRINTS" id="PR00083">
    <property type="entry name" value="HOLDHDRGNASE"/>
</dbReference>
<evidence type="ECO:0000313" key="6">
    <source>
        <dbReference type="EMBL" id="SDI05857.1"/>
    </source>
</evidence>
<dbReference type="AlphaFoldDB" id="A0A1G8HGQ4"/>
<reference evidence="6 7" key="1">
    <citation type="submission" date="2016-10" db="EMBL/GenBank/DDBJ databases">
        <authorList>
            <person name="de Groot N.N."/>
        </authorList>
    </citation>
    <scope>NUCLEOTIDE SEQUENCE [LARGE SCALE GENOMIC DNA]</scope>
    <source>
        <strain evidence="7">P4B,CCM 7963,CECT 7998,DSM 25260,IBRC-M 10614,KCTC 13821</strain>
    </source>
</reference>
<dbReference type="InterPro" id="IPR016161">
    <property type="entry name" value="Ald_DH/histidinol_DH"/>
</dbReference>
<dbReference type="GO" id="GO:0051287">
    <property type="term" value="F:NAD binding"/>
    <property type="evidence" value="ECO:0007669"/>
    <property type="project" value="InterPro"/>
</dbReference>
<gene>
    <name evidence="6" type="ORF">SAMN05216352_104253</name>
</gene>
<keyword evidence="3" id="KW-0862">Zinc</keyword>
<evidence type="ECO:0000256" key="4">
    <source>
        <dbReference type="ARBA" id="ARBA00023002"/>
    </source>
</evidence>
<accession>A0A1G8HGQ4</accession>
<evidence type="ECO:0000313" key="7">
    <source>
        <dbReference type="Proteomes" id="UP000199017"/>
    </source>
</evidence>
<evidence type="ECO:0000256" key="3">
    <source>
        <dbReference type="ARBA" id="ARBA00022833"/>
    </source>
</evidence>
<dbReference type="GO" id="GO:0005829">
    <property type="term" value="C:cytosol"/>
    <property type="evidence" value="ECO:0007669"/>
    <property type="project" value="TreeGrafter"/>
</dbReference>
<dbReference type="GO" id="GO:0000105">
    <property type="term" value="P:L-histidine biosynthetic process"/>
    <property type="evidence" value="ECO:0007669"/>
    <property type="project" value="TreeGrafter"/>
</dbReference>
<comment type="cofactor">
    <cofactor evidence="1">
        <name>Zn(2+)</name>
        <dbReference type="ChEBI" id="CHEBI:29105"/>
    </cofactor>
</comment>
<comment type="similarity">
    <text evidence="5">Belongs to the histidinol dehydrogenase family.</text>
</comment>
<evidence type="ECO:0000256" key="2">
    <source>
        <dbReference type="ARBA" id="ARBA00022723"/>
    </source>
</evidence>
<name>A0A1G8HGQ4_9BACI</name>